<dbReference type="Proteomes" id="UP000805193">
    <property type="component" value="Unassembled WGS sequence"/>
</dbReference>
<evidence type="ECO:0000313" key="2">
    <source>
        <dbReference type="Proteomes" id="UP000805193"/>
    </source>
</evidence>
<sequence length="208" mass="22537">METTKWFLMPWEIPRLVSNRNGYADRPASPGPASRISGRGVDRLVTADPLMSRRPVYSRSRAAGARGANDIFGPTVFFASPPLEALLRGSGQKGRGRPCCCRLSFGRGGEIGRAVEPFQVWPPRNHLGHALREDALLRPLTRRIHVGDGPDLRAARRRPTLLPWPVVDPGPTLGAPAPANGVSTTRRQVFSTRPCVGDVMGGCDVDDG</sequence>
<reference evidence="1 2" key="1">
    <citation type="journal article" date="2020" name="Cell">
        <title>Large-Scale Comparative Analyses of Tick Genomes Elucidate Their Genetic Diversity and Vector Capacities.</title>
        <authorList>
            <consortium name="Tick Genome and Microbiome Consortium (TIGMIC)"/>
            <person name="Jia N."/>
            <person name="Wang J."/>
            <person name="Shi W."/>
            <person name="Du L."/>
            <person name="Sun Y."/>
            <person name="Zhan W."/>
            <person name="Jiang J.F."/>
            <person name="Wang Q."/>
            <person name="Zhang B."/>
            <person name="Ji P."/>
            <person name="Bell-Sakyi L."/>
            <person name="Cui X.M."/>
            <person name="Yuan T.T."/>
            <person name="Jiang B.G."/>
            <person name="Yang W.F."/>
            <person name="Lam T.T."/>
            <person name="Chang Q.C."/>
            <person name="Ding S.J."/>
            <person name="Wang X.J."/>
            <person name="Zhu J.G."/>
            <person name="Ruan X.D."/>
            <person name="Zhao L."/>
            <person name="Wei J.T."/>
            <person name="Ye R.Z."/>
            <person name="Que T.C."/>
            <person name="Du C.H."/>
            <person name="Zhou Y.H."/>
            <person name="Cheng J.X."/>
            <person name="Dai P.F."/>
            <person name="Guo W.B."/>
            <person name="Han X.H."/>
            <person name="Huang E.J."/>
            <person name="Li L.F."/>
            <person name="Wei W."/>
            <person name="Gao Y.C."/>
            <person name="Liu J.Z."/>
            <person name="Shao H.Z."/>
            <person name="Wang X."/>
            <person name="Wang C.C."/>
            <person name="Yang T.C."/>
            <person name="Huo Q.B."/>
            <person name="Li W."/>
            <person name="Chen H.Y."/>
            <person name="Chen S.E."/>
            <person name="Zhou L.G."/>
            <person name="Ni X.B."/>
            <person name="Tian J.H."/>
            <person name="Sheng Y."/>
            <person name="Liu T."/>
            <person name="Pan Y.S."/>
            <person name="Xia L.Y."/>
            <person name="Li J."/>
            <person name="Zhao F."/>
            <person name="Cao W.C."/>
        </authorList>
    </citation>
    <scope>NUCLEOTIDE SEQUENCE [LARGE SCALE GENOMIC DNA]</scope>
    <source>
        <strain evidence="1">Iper-2018</strain>
    </source>
</reference>
<dbReference type="EMBL" id="JABSTQ010009072">
    <property type="protein sequence ID" value="KAG0433281.1"/>
    <property type="molecule type" value="Genomic_DNA"/>
</dbReference>
<evidence type="ECO:0000313" key="1">
    <source>
        <dbReference type="EMBL" id="KAG0433281.1"/>
    </source>
</evidence>
<name>A0AC60QJ11_IXOPE</name>
<proteinExistence type="predicted"/>
<organism evidence="1 2">
    <name type="scientific">Ixodes persulcatus</name>
    <name type="common">Taiga tick</name>
    <dbReference type="NCBI Taxonomy" id="34615"/>
    <lineage>
        <taxon>Eukaryota</taxon>
        <taxon>Metazoa</taxon>
        <taxon>Ecdysozoa</taxon>
        <taxon>Arthropoda</taxon>
        <taxon>Chelicerata</taxon>
        <taxon>Arachnida</taxon>
        <taxon>Acari</taxon>
        <taxon>Parasitiformes</taxon>
        <taxon>Ixodida</taxon>
        <taxon>Ixodoidea</taxon>
        <taxon>Ixodidae</taxon>
        <taxon>Ixodinae</taxon>
        <taxon>Ixodes</taxon>
    </lineage>
</organism>
<gene>
    <name evidence="1" type="ORF">HPB47_020056</name>
</gene>
<comment type="caution">
    <text evidence="1">The sequence shown here is derived from an EMBL/GenBank/DDBJ whole genome shotgun (WGS) entry which is preliminary data.</text>
</comment>
<accession>A0AC60QJ11</accession>
<keyword evidence="2" id="KW-1185">Reference proteome</keyword>
<protein>
    <submittedName>
        <fullName evidence="1">Uncharacterized protein</fullName>
    </submittedName>
</protein>